<reference evidence="1" key="1">
    <citation type="submission" date="2014-11" db="EMBL/GenBank/DDBJ databases">
        <authorList>
            <person name="Amaro Gonzalez C."/>
        </authorList>
    </citation>
    <scope>NUCLEOTIDE SEQUENCE</scope>
</reference>
<evidence type="ECO:0000313" key="1">
    <source>
        <dbReference type="EMBL" id="JAH67934.1"/>
    </source>
</evidence>
<sequence length="57" mass="6525">MPILLLYYGVYSRLRGTGLATLCVSCERYCSRYAMMVLEATYLFMHVFVTLTTTTPC</sequence>
<protein>
    <submittedName>
        <fullName evidence="1">Uncharacterized protein</fullName>
    </submittedName>
</protein>
<proteinExistence type="predicted"/>
<organism evidence="1">
    <name type="scientific">Anguilla anguilla</name>
    <name type="common">European freshwater eel</name>
    <name type="synonym">Muraena anguilla</name>
    <dbReference type="NCBI Taxonomy" id="7936"/>
    <lineage>
        <taxon>Eukaryota</taxon>
        <taxon>Metazoa</taxon>
        <taxon>Chordata</taxon>
        <taxon>Craniata</taxon>
        <taxon>Vertebrata</taxon>
        <taxon>Euteleostomi</taxon>
        <taxon>Actinopterygii</taxon>
        <taxon>Neopterygii</taxon>
        <taxon>Teleostei</taxon>
        <taxon>Anguilliformes</taxon>
        <taxon>Anguillidae</taxon>
        <taxon>Anguilla</taxon>
    </lineage>
</organism>
<dbReference type="AlphaFoldDB" id="A0A0E9UPZ6"/>
<name>A0A0E9UPZ6_ANGAN</name>
<dbReference type="EMBL" id="GBXM01040643">
    <property type="protein sequence ID" value="JAH67934.1"/>
    <property type="molecule type" value="Transcribed_RNA"/>
</dbReference>
<reference evidence="1" key="2">
    <citation type="journal article" date="2015" name="Fish Shellfish Immunol.">
        <title>Early steps in the European eel (Anguilla anguilla)-Vibrio vulnificus interaction in the gills: Role of the RtxA13 toxin.</title>
        <authorList>
            <person name="Callol A."/>
            <person name="Pajuelo D."/>
            <person name="Ebbesson L."/>
            <person name="Teles M."/>
            <person name="MacKenzie S."/>
            <person name="Amaro C."/>
        </authorList>
    </citation>
    <scope>NUCLEOTIDE SEQUENCE</scope>
</reference>
<accession>A0A0E9UPZ6</accession>